<dbReference type="InterPro" id="IPR000387">
    <property type="entry name" value="Tyr_Pase_dom"/>
</dbReference>
<sequence length="498" mass="54406">MYILVFSEAHLRLKLPFFSDSLLGAVHLYGPLGLDTILDFCTFLQTSLQEVDPKECICLTCSRRPGAVSNSLLLLGAFLVLEQQWSAEEVISLLDEEGGRISPVELRFPTPFTAKPHFTADSLRLEDCLHGLETAVTKGWLDRSQERRATAAAFDAVPVFSVGLDCQSFEQIASIRFWIAADPVTTVEDSSKRPDPVRKCHTVHAMHNLVPDSPSTAITGPSEHSANSLPKSISDPGAIFSPLSCKSKQDIVCLFKSFSHIHTVDDDGIPAATPKQVWKERAKRLERSRGQPISALFSETHTLPTKVHTSDGTGAMKRPADLPAFASFLQERGCSLLVRGNYSNERGLPAGGSYGDFFDRRGVRQLDMPFEDGTAPPSKLVSNLIAAVEALLKDISSDEAESQHKKHESGHYSVVVHCKSGLGRSMSLLAALAVAFCPGLTAGAFFGWARLVRPACLQTPPQERFLRSLDEKDDLCSCLFACFGRSRPTPMLPSAKHS</sequence>
<dbReference type="EMBL" id="CAJNJA010016520">
    <property type="protein sequence ID" value="CAE7382590.1"/>
    <property type="molecule type" value="Genomic_DNA"/>
</dbReference>
<dbReference type="Gene3D" id="3.90.190.10">
    <property type="entry name" value="Protein tyrosine phosphatase superfamily"/>
    <property type="match status" value="2"/>
</dbReference>
<evidence type="ECO:0000256" key="2">
    <source>
        <dbReference type="SAM" id="Phobius"/>
    </source>
</evidence>
<dbReference type="OrthoDB" id="442453at2759"/>
<keyword evidence="5" id="KW-1185">Reference proteome</keyword>
<dbReference type="AlphaFoldDB" id="A0A812QG05"/>
<organism evidence="4 5">
    <name type="scientific">Symbiodinium necroappetens</name>
    <dbReference type="NCBI Taxonomy" id="1628268"/>
    <lineage>
        <taxon>Eukaryota</taxon>
        <taxon>Sar</taxon>
        <taxon>Alveolata</taxon>
        <taxon>Dinophyceae</taxon>
        <taxon>Suessiales</taxon>
        <taxon>Symbiodiniaceae</taxon>
        <taxon>Symbiodinium</taxon>
    </lineage>
</organism>
<evidence type="ECO:0000256" key="1">
    <source>
        <dbReference type="SAM" id="MobiDB-lite"/>
    </source>
</evidence>
<evidence type="ECO:0000259" key="3">
    <source>
        <dbReference type="PROSITE" id="PS50056"/>
    </source>
</evidence>
<feature type="region of interest" description="Disordered" evidence="1">
    <location>
        <begin position="211"/>
        <end position="230"/>
    </location>
</feature>
<feature type="domain" description="Tyrosine specific protein phosphatases" evidence="3">
    <location>
        <begin position="382"/>
        <end position="464"/>
    </location>
</feature>
<dbReference type="Pfam" id="PF14671">
    <property type="entry name" value="DSPn"/>
    <property type="match status" value="1"/>
</dbReference>
<dbReference type="InterPro" id="IPR029260">
    <property type="entry name" value="DSPn"/>
</dbReference>
<dbReference type="PANTHER" id="PTHR23339">
    <property type="entry name" value="TYROSINE SPECIFIC PROTEIN PHOSPHATASE AND DUAL SPECIFICITY PROTEIN PHOSPHATASE"/>
    <property type="match status" value="1"/>
</dbReference>
<dbReference type="InterPro" id="IPR029021">
    <property type="entry name" value="Prot-tyrosine_phosphatase-like"/>
</dbReference>
<feature type="transmembrane region" description="Helical" evidence="2">
    <location>
        <begin position="428"/>
        <end position="449"/>
    </location>
</feature>
<name>A0A812QG05_9DINO</name>
<evidence type="ECO:0000313" key="4">
    <source>
        <dbReference type="EMBL" id="CAE7382590.1"/>
    </source>
</evidence>
<comment type="caution">
    <text evidence="4">The sequence shown here is derived from an EMBL/GenBank/DDBJ whole genome shotgun (WGS) entry which is preliminary data.</text>
</comment>
<feature type="compositionally biased region" description="Polar residues" evidence="1">
    <location>
        <begin position="213"/>
        <end position="230"/>
    </location>
</feature>
<gene>
    <name evidence="4" type="primary">CDC14</name>
    <name evidence="4" type="ORF">SNEC2469_LOCUS10358</name>
</gene>
<keyword evidence="2" id="KW-0812">Transmembrane</keyword>
<dbReference type="SUPFAM" id="SSF52799">
    <property type="entry name" value="(Phosphotyrosine protein) phosphatases II"/>
    <property type="match status" value="2"/>
</dbReference>
<dbReference type="Proteomes" id="UP000601435">
    <property type="component" value="Unassembled WGS sequence"/>
</dbReference>
<evidence type="ECO:0000313" key="5">
    <source>
        <dbReference type="Proteomes" id="UP000601435"/>
    </source>
</evidence>
<protein>
    <submittedName>
        <fullName evidence="4">CDC14 protein</fullName>
    </submittedName>
</protein>
<reference evidence="4" key="1">
    <citation type="submission" date="2021-02" db="EMBL/GenBank/DDBJ databases">
        <authorList>
            <person name="Dougan E. K."/>
            <person name="Rhodes N."/>
            <person name="Thang M."/>
            <person name="Chan C."/>
        </authorList>
    </citation>
    <scope>NUCLEOTIDE SEQUENCE</scope>
</reference>
<dbReference type="InterPro" id="IPR050561">
    <property type="entry name" value="PTP"/>
</dbReference>
<proteinExistence type="predicted"/>
<keyword evidence="2" id="KW-0472">Membrane</keyword>
<keyword evidence="2" id="KW-1133">Transmembrane helix</keyword>
<dbReference type="PROSITE" id="PS50056">
    <property type="entry name" value="TYR_PHOSPHATASE_2"/>
    <property type="match status" value="1"/>
</dbReference>
<accession>A0A812QG05</accession>